<reference evidence="2" key="1">
    <citation type="journal article" date="2010" name="ISME J.">
        <title>The complete genome sequence of the algal symbiont Dinoroseobacter shibae: a hitchhiker's guide to life in the sea.</title>
        <authorList>
            <person name="Wagner-Dobler I."/>
            <person name="Ballhausen B."/>
            <person name="Berger M."/>
            <person name="Brinkhoff T."/>
            <person name="Buchholz I."/>
            <person name="Bunk B."/>
            <person name="Cypionka H."/>
            <person name="Daniel R."/>
            <person name="Drepper T."/>
            <person name="Gerdts G."/>
            <person name="Hahnke S."/>
            <person name="Han C."/>
            <person name="Jahn D."/>
            <person name="Kalhoefer D."/>
            <person name="Kiss H."/>
            <person name="Klenk H.P."/>
            <person name="Kyrpides N."/>
            <person name="Liebl W."/>
            <person name="Liesegang H."/>
            <person name="Meincke L."/>
            <person name="Pati A."/>
            <person name="Petersen J."/>
            <person name="Piekarski T."/>
            <person name="Pommerenke C."/>
            <person name="Pradella S."/>
            <person name="Pukall R."/>
            <person name="Rabus R."/>
            <person name="Stackebrandt E."/>
            <person name="Thole S."/>
            <person name="Thompson L."/>
            <person name="Tielen P."/>
            <person name="Tomasch J."/>
            <person name="von Jan M."/>
            <person name="Wanphrut N."/>
            <person name="Wichels A."/>
            <person name="Zech H."/>
            <person name="Simon M."/>
        </authorList>
    </citation>
    <scope>NUCLEOTIDE SEQUENCE [LARGE SCALE GENOMIC DNA]</scope>
    <source>
        <strain evidence="2">DSM 16493 / NCIMB 14021 / DFL 12</strain>
    </source>
</reference>
<dbReference type="HOGENOM" id="CLU_2036160_0_0_5"/>
<dbReference type="RefSeq" id="WP_012178583.1">
    <property type="nucleotide sequence ID" value="NC_009952.1"/>
</dbReference>
<protein>
    <submittedName>
        <fullName evidence="1">Uncharacterized protein</fullName>
    </submittedName>
</protein>
<gene>
    <name evidence="1" type="ordered locus">Dshi_1911</name>
</gene>
<evidence type="ECO:0000313" key="2">
    <source>
        <dbReference type="Proteomes" id="UP000006833"/>
    </source>
</evidence>
<dbReference type="EMBL" id="CP000830">
    <property type="protein sequence ID" value="ABV93653.1"/>
    <property type="molecule type" value="Genomic_DNA"/>
</dbReference>
<sequence length="131" mass="14481">MATPEDRACLQFALNVVFGFGPEDDLYVLRDGQRYATGHDVITVDPSGDPTDAVIATLTAMMKLHLGGVPFGQLRDDLLRSGVGEQFANRVHDHLVDVSVEEWKRLRERAAWYRNDNAQPIAAPTDKSGDT</sequence>
<dbReference type="AlphaFoldDB" id="A8LNE0"/>
<dbReference type="KEGG" id="dsh:Dshi_1911"/>
<dbReference type="OrthoDB" id="7856913at2"/>
<dbReference type="STRING" id="398580.Dshi_1911"/>
<evidence type="ECO:0000313" key="1">
    <source>
        <dbReference type="EMBL" id="ABV93653.1"/>
    </source>
</evidence>
<dbReference type="Proteomes" id="UP000006833">
    <property type="component" value="Chromosome"/>
</dbReference>
<proteinExistence type="predicted"/>
<name>A8LNE0_DINSH</name>
<organism evidence="1 2">
    <name type="scientific">Dinoroseobacter shibae (strain DSM 16493 / NCIMB 14021 / DFL 12)</name>
    <dbReference type="NCBI Taxonomy" id="398580"/>
    <lineage>
        <taxon>Bacteria</taxon>
        <taxon>Pseudomonadati</taxon>
        <taxon>Pseudomonadota</taxon>
        <taxon>Alphaproteobacteria</taxon>
        <taxon>Rhodobacterales</taxon>
        <taxon>Roseobacteraceae</taxon>
        <taxon>Dinoroseobacter</taxon>
    </lineage>
</organism>
<keyword evidence="2" id="KW-1185">Reference proteome</keyword>
<accession>A8LNE0</accession>